<protein>
    <submittedName>
        <fullName evidence="1">Uncharacterized protein</fullName>
    </submittedName>
</protein>
<evidence type="ECO:0000313" key="1">
    <source>
        <dbReference type="EMBL" id="KAK7361224.1"/>
    </source>
</evidence>
<dbReference type="EMBL" id="JAYMYQ010000001">
    <property type="protein sequence ID" value="KAK7361224.1"/>
    <property type="molecule type" value="Genomic_DNA"/>
</dbReference>
<evidence type="ECO:0000313" key="2">
    <source>
        <dbReference type="Proteomes" id="UP001367508"/>
    </source>
</evidence>
<keyword evidence="2" id="KW-1185">Reference proteome</keyword>
<gene>
    <name evidence="1" type="ORF">VNO77_03272</name>
</gene>
<organism evidence="1 2">
    <name type="scientific">Canavalia gladiata</name>
    <name type="common">Sword bean</name>
    <name type="synonym">Dolichos gladiatus</name>
    <dbReference type="NCBI Taxonomy" id="3824"/>
    <lineage>
        <taxon>Eukaryota</taxon>
        <taxon>Viridiplantae</taxon>
        <taxon>Streptophyta</taxon>
        <taxon>Embryophyta</taxon>
        <taxon>Tracheophyta</taxon>
        <taxon>Spermatophyta</taxon>
        <taxon>Magnoliopsida</taxon>
        <taxon>eudicotyledons</taxon>
        <taxon>Gunneridae</taxon>
        <taxon>Pentapetalae</taxon>
        <taxon>rosids</taxon>
        <taxon>fabids</taxon>
        <taxon>Fabales</taxon>
        <taxon>Fabaceae</taxon>
        <taxon>Papilionoideae</taxon>
        <taxon>50 kb inversion clade</taxon>
        <taxon>NPAAA clade</taxon>
        <taxon>indigoferoid/millettioid clade</taxon>
        <taxon>Phaseoleae</taxon>
        <taxon>Canavalia</taxon>
    </lineage>
</organism>
<dbReference type="AlphaFoldDB" id="A0AAN9N029"/>
<proteinExistence type="predicted"/>
<name>A0AAN9N029_CANGL</name>
<comment type="caution">
    <text evidence="1">The sequence shown here is derived from an EMBL/GenBank/DDBJ whole genome shotgun (WGS) entry which is preliminary data.</text>
</comment>
<sequence>MASPFTCIVLEWRPTKNPILVLGIQNYGHAFAKALGSDFLGSLRGGGGIPEHILVSLRSFETQELGEVRGCDLQALHGVPLRHTLESWDMHSYMKCMGVRTLPFTMIVVPFRAKSNAPPNAETFSSSNKDEPVEGEMESHNHWVGSLIQIKKSRVLIQQNQMARRIVFRLHKAYGQFSPQLSRLTAHAQNITS</sequence>
<reference evidence="1 2" key="1">
    <citation type="submission" date="2024-01" db="EMBL/GenBank/DDBJ databases">
        <title>The genomes of 5 underutilized Papilionoideae crops provide insights into root nodulation and disease resistanc.</title>
        <authorList>
            <person name="Jiang F."/>
        </authorList>
    </citation>
    <scope>NUCLEOTIDE SEQUENCE [LARGE SCALE GENOMIC DNA]</scope>
    <source>
        <strain evidence="1">LVBAO_FW01</strain>
        <tissue evidence="1">Leaves</tissue>
    </source>
</reference>
<accession>A0AAN9N029</accession>
<dbReference type="Proteomes" id="UP001367508">
    <property type="component" value="Unassembled WGS sequence"/>
</dbReference>